<organism evidence="2 3">
    <name type="scientific">Carnobacterium viridans</name>
    <dbReference type="NCBI Taxonomy" id="174587"/>
    <lineage>
        <taxon>Bacteria</taxon>
        <taxon>Bacillati</taxon>
        <taxon>Bacillota</taxon>
        <taxon>Bacilli</taxon>
        <taxon>Lactobacillales</taxon>
        <taxon>Carnobacteriaceae</taxon>
        <taxon>Carnobacterium</taxon>
    </lineage>
</organism>
<feature type="signal peptide" evidence="1">
    <location>
        <begin position="1"/>
        <end position="19"/>
    </location>
</feature>
<dbReference type="PANTHER" id="PTHR43649">
    <property type="entry name" value="ARABINOSE-BINDING PROTEIN-RELATED"/>
    <property type="match status" value="1"/>
</dbReference>
<dbReference type="PANTHER" id="PTHR43649:SF32">
    <property type="entry name" value="SUGAR BINDING SECRETED PROTEIN"/>
    <property type="match status" value="1"/>
</dbReference>
<dbReference type="OrthoDB" id="9768630at2"/>
<dbReference type="EMBL" id="FNJW01000008">
    <property type="protein sequence ID" value="SDQ46303.1"/>
    <property type="molecule type" value="Genomic_DNA"/>
</dbReference>
<sequence>MKKKSFVLASSLFAIALLASCSGSSESGGESDEFASPDDSTLTVWAWDANFNIPIMERAGEYYVEDGNDEFNLDVVEMSNEDTIQKLVSGFTSGVSEGLPDIVLVEDYAAQNFLINYEGKFAELSDEIDFSQFAPYKVEAVTHNDGVYAVPFDSGSAGLYYRTDYLAEAGYTEEDMQNLTWSKFVQIGKDVKEKTGKWFLAFIPNRGTHYIQMAMQSAGVWYFDEDGKIFLKNNTVVREMAEILKEIEKNDLAKPVNYFAPEGIGAVTSGEVAAVNSAVWYSATIKSAEDQAGKWAYTNLPLLETVENATPYSNLGGSSWFILEDSPNKELAIDFLKSEFAGNDEFYQEILVDNGAVGTYLPSQTGEAYQYKDPYFNDAQIYKDFSSWAEEIPGVDYGVNTSVAYEALRSVLQDYFDDKLTLDEMLEQAEEYYNMQIGE</sequence>
<evidence type="ECO:0000313" key="3">
    <source>
        <dbReference type="Proteomes" id="UP000199481"/>
    </source>
</evidence>
<gene>
    <name evidence="2" type="ORF">SAMN04487752_2398</name>
</gene>
<proteinExistence type="predicted"/>
<dbReference type="InterPro" id="IPR050490">
    <property type="entry name" value="Bact_solute-bd_prot1"/>
</dbReference>
<dbReference type="Gene3D" id="3.40.190.10">
    <property type="entry name" value="Periplasmic binding protein-like II"/>
    <property type="match status" value="1"/>
</dbReference>
<dbReference type="AlphaFoldDB" id="A0A1H1B310"/>
<dbReference type="Proteomes" id="UP000199481">
    <property type="component" value="Unassembled WGS sequence"/>
</dbReference>
<keyword evidence="1" id="KW-0732">Signal</keyword>
<name>A0A1H1B310_9LACT</name>
<accession>A0A1H1B310</accession>
<dbReference type="SUPFAM" id="SSF53850">
    <property type="entry name" value="Periplasmic binding protein-like II"/>
    <property type="match status" value="1"/>
</dbReference>
<dbReference type="InterPro" id="IPR006059">
    <property type="entry name" value="SBP"/>
</dbReference>
<dbReference type="PROSITE" id="PS51257">
    <property type="entry name" value="PROKAR_LIPOPROTEIN"/>
    <property type="match status" value="1"/>
</dbReference>
<dbReference type="Pfam" id="PF13416">
    <property type="entry name" value="SBP_bac_8"/>
    <property type="match status" value="1"/>
</dbReference>
<dbReference type="RefSeq" id="WP_089978148.1">
    <property type="nucleotide sequence ID" value="NZ_CP084916.1"/>
</dbReference>
<protein>
    <submittedName>
        <fullName evidence="2">Lactose/L-arabinose transport system substrate-binding protein</fullName>
    </submittedName>
</protein>
<evidence type="ECO:0000256" key="1">
    <source>
        <dbReference type="SAM" id="SignalP"/>
    </source>
</evidence>
<evidence type="ECO:0000313" key="2">
    <source>
        <dbReference type="EMBL" id="SDQ46303.1"/>
    </source>
</evidence>
<reference evidence="3" key="1">
    <citation type="submission" date="2016-10" db="EMBL/GenBank/DDBJ databases">
        <authorList>
            <person name="Varghese N."/>
            <person name="Submissions S."/>
        </authorList>
    </citation>
    <scope>NUCLEOTIDE SEQUENCE [LARGE SCALE GENOMIC DNA]</scope>
    <source>
        <strain evidence="3">MPL-11</strain>
    </source>
</reference>
<feature type="chain" id="PRO_5038357273" evidence="1">
    <location>
        <begin position="20"/>
        <end position="439"/>
    </location>
</feature>
<keyword evidence="3" id="KW-1185">Reference proteome</keyword>